<evidence type="ECO:0000313" key="3">
    <source>
        <dbReference type="Proteomes" id="UP000800235"/>
    </source>
</evidence>
<name>A0A9P4NT53_9PEZI</name>
<dbReference type="Proteomes" id="UP000800235">
    <property type="component" value="Unassembled WGS sequence"/>
</dbReference>
<organism evidence="2 3">
    <name type="scientific">Tothia fuscella</name>
    <dbReference type="NCBI Taxonomy" id="1048955"/>
    <lineage>
        <taxon>Eukaryota</taxon>
        <taxon>Fungi</taxon>
        <taxon>Dikarya</taxon>
        <taxon>Ascomycota</taxon>
        <taxon>Pezizomycotina</taxon>
        <taxon>Dothideomycetes</taxon>
        <taxon>Pleosporomycetidae</taxon>
        <taxon>Venturiales</taxon>
        <taxon>Cylindrosympodiaceae</taxon>
        <taxon>Tothia</taxon>
    </lineage>
</organism>
<comment type="caution">
    <text evidence="2">The sequence shown here is derived from an EMBL/GenBank/DDBJ whole genome shotgun (WGS) entry which is preliminary data.</text>
</comment>
<keyword evidence="1" id="KW-0472">Membrane</keyword>
<protein>
    <submittedName>
        <fullName evidence="2">Uncharacterized protein</fullName>
    </submittedName>
</protein>
<accession>A0A9P4NT53</accession>
<dbReference type="AlphaFoldDB" id="A0A9P4NT53"/>
<gene>
    <name evidence="2" type="ORF">EJ08DRAFT_173540</name>
</gene>
<feature type="transmembrane region" description="Helical" evidence="1">
    <location>
        <begin position="20"/>
        <end position="43"/>
    </location>
</feature>
<keyword evidence="1" id="KW-0812">Transmembrane</keyword>
<keyword evidence="3" id="KW-1185">Reference proteome</keyword>
<evidence type="ECO:0000313" key="2">
    <source>
        <dbReference type="EMBL" id="KAF2431694.1"/>
    </source>
</evidence>
<dbReference type="EMBL" id="MU007030">
    <property type="protein sequence ID" value="KAF2431694.1"/>
    <property type="molecule type" value="Genomic_DNA"/>
</dbReference>
<evidence type="ECO:0000256" key="1">
    <source>
        <dbReference type="SAM" id="Phobius"/>
    </source>
</evidence>
<proteinExistence type="predicted"/>
<sequence>MRASLKWRSTSNNDKDHMTYLLPYFCMTNIAAVEFACASLLCLKTDGSHKTRALLQPCVMSQIRLSSSFLFFSFSGSSPPDFLDFNIQSRVIPWVDVVVKLQFVLRKSNKPVCLFPLALVRQRLCAIASVGGRVPHTRRGRRRASETISLCRR</sequence>
<keyword evidence="1" id="KW-1133">Transmembrane helix</keyword>
<reference evidence="2" key="1">
    <citation type="journal article" date="2020" name="Stud. Mycol.">
        <title>101 Dothideomycetes genomes: a test case for predicting lifestyles and emergence of pathogens.</title>
        <authorList>
            <person name="Haridas S."/>
            <person name="Albert R."/>
            <person name="Binder M."/>
            <person name="Bloem J."/>
            <person name="Labutti K."/>
            <person name="Salamov A."/>
            <person name="Andreopoulos B."/>
            <person name="Baker S."/>
            <person name="Barry K."/>
            <person name="Bills G."/>
            <person name="Bluhm B."/>
            <person name="Cannon C."/>
            <person name="Castanera R."/>
            <person name="Culley D."/>
            <person name="Daum C."/>
            <person name="Ezra D."/>
            <person name="Gonzalez J."/>
            <person name="Henrissat B."/>
            <person name="Kuo A."/>
            <person name="Liang C."/>
            <person name="Lipzen A."/>
            <person name="Lutzoni F."/>
            <person name="Magnuson J."/>
            <person name="Mondo S."/>
            <person name="Nolan M."/>
            <person name="Ohm R."/>
            <person name="Pangilinan J."/>
            <person name="Park H.-J."/>
            <person name="Ramirez L."/>
            <person name="Alfaro M."/>
            <person name="Sun H."/>
            <person name="Tritt A."/>
            <person name="Yoshinaga Y."/>
            <person name="Zwiers L.-H."/>
            <person name="Turgeon B."/>
            <person name="Goodwin S."/>
            <person name="Spatafora J."/>
            <person name="Crous P."/>
            <person name="Grigoriev I."/>
        </authorList>
    </citation>
    <scope>NUCLEOTIDE SEQUENCE</scope>
    <source>
        <strain evidence="2">CBS 130266</strain>
    </source>
</reference>